<evidence type="ECO:0000313" key="5">
    <source>
        <dbReference type="RefSeq" id="XP_017863676.1"/>
    </source>
</evidence>
<dbReference type="GeneID" id="108614195"/>
<keyword evidence="4" id="KW-1185">Reference proteome</keyword>
<dbReference type="PANTHER" id="PTHR19316">
    <property type="entry name" value="PROTEIN FOLDING REGULATOR"/>
    <property type="match status" value="1"/>
</dbReference>
<dbReference type="InterPro" id="IPR011989">
    <property type="entry name" value="ARM-like"/>
</dbReference>
<feature type="domain" description="Nucleotide exchange factor Fes1" evidence="3">
    <location>
        <begin position="14"/>
        <end position="95"/>
    </location>
</feature>
<evidence type="ECO:0000256" key="1">
    <source>
        <dbReference type="ARBA" id="ARBA00022737"/>
    </source>
</evidence>
<dbReference type="InterPro" id="IPR013918">
    <property type="entry name" value="Nucleotide_exch_fac_Fes1"/>
</dbReference>
<evidence type="ECO:0000259" key="3">
    <source>
        <dbReference type="Pfam" id="PF08609"/>
    </source>
</evidence>
<keyword evidence="1" id="KW-0677">Repeat</keyword>
<organism evidence="4 5">
    <name type="scientific">Drosophila arizonae</name>
    <name type="common">Fruit fly</name>
    <dbReference type="NCBI Taxonomy" id="7263"/>
    <lineage>
        <taxon>Eukaryota</taxon>
        <taxon>Metazoa</taxon>
        <taxon>Ecdysozoa</taxon>
        <taxon>Arthropoda</taxon>
        <taxon>Hexapoda</taxon>
        <taxon>Insecta</taxon>
        <taxon>Pterygota</taxon>
        <taxon>Neoptera</taxon>
        <taxon>Endopterygota</taxon>
        <taxon>Diptera</taxon>
        <taxon>Brachycera</taxon>
        <taxon>Muscomorpha</taxon>
        <taxon>Ephydroidea</taxon>
        <taxon>Drosophilidae</taxon>
        <taxon>Drosophila</taxon>
    </lineage>
</organism>
<dbReference type="PANTHER" id="PTHR19316:SF18">
    <property type="entry name" value="HSP70-BINDING PROTEIN 1"/>
    <property type="match status" value="1"/>
</dbReference>
<accession>A0ABM1P8Z0</accession>
<reference evidence="4" key="1">
    <citation type="journal article" date="1997" name="Nucleic Acids Res.">
        <title>tRNAscan-SE: a program for improved detection of transfer RNA genes in genomic sequence.</title>
        <authorList>
            <person name="Lowe T.M."/>
            <person name="Eddy S.R."/>
        </authorList>
    </citation>
    <scope>NUCLEOTIDE SEQUENCE [LARGE SCALE GENOMIC DNA]</scope>
</reference>
<sequence length="305" mass="34142">MASKRTSNNPKKKLESLLRLAVEHSGKDEEPTNTKPEETDEKRMNFLQSALKAMTGDDLEAALLILRTESTTLEQKIDSLDLIRDKISDIDMANSFVKIGGAALLLQYIRTPDNTFRQQSIYIVAEMAQNNEFCQNYFYKEQIIPVLTTTMNDADEDVAKGSIYAVSSLIQNYPPGLKEFLGTKGIQTLVACLKSDHKSVYIKAAFLIGSLASRENSIRDHINKQNAVSILLNNLENKNEYDDKLDATLRALSALSVSCKWSSTRDQNTTAEITLKEISNNKELLDTCEEIGNFAQTILKNMSTK</sequence>
<dbReference type="Gene3D" id="1.25.10.10">
    <property type="entry name" value="Leucine-rich Repeat Variant"/>
    <property type="match status" value="1"/>
</dbReference>
<protein>
    <submittedName>
        <fullName evidence="5">Hsp70 nucleotide exchange factor fes1</fullName>
    </submittedName>
</protein>
<dbReference type="SUPFAM" id="SSF48371">
    <property type="entry name" value="ARM repeat"/>
    <property type="match status" value="1"/>
</dbReference>
<dbReference type="Proteomes" id="UP000694904">
    <property type="component" value="Chromosome 4"/>
</dbReference>
<reference evidence="4" key="2">
    <citation type="journal article" date="2016" name="G3 (Bethesda)">
        <title>Genome Evolution in Three Species of Cactophilic Drosophila.</title>
        <authorList>
            <person name="Sanchez-Flores A."/>
            <person name="Penazola F."/>
            <person name="Carpinteyro-Ponce J."/>
            <person name="Nazario-Yepiz N."/>
            <person name="Abreu-Goodger C."/>
            <person name="Machado C.A."/>
            <person name="Markow T.A."/>
        </authorList>
    </citation>
    <scope>NUCLEOTIDE SEQUENCE [LARGE SCALE GENOMIC DNA]</scope>
</reference>
<evidence type="ECO:0000313" key="4">
    <source>
        <dbReference type="Proteomes" id="UP000694904"/>
    </source>
</evidence>
<dbReference type="Pfam" id="PF08609">
    <property type="entry name" value="Fes1"/>
    <property type="match status" value="1"/>
</dbReference>
<evidence type="ECO:0000256" key="2">
    <source>
        <dbReference type="SAM" id="MobiDB-lite"/>
    </source>
</evidence>
<dbReference type="RefSeq" id="XP_017863676.1">
    <property type="nucleotide sequence ID" value="XM_018008187.1"/>
</dbReference>
<gene>
    <name evidence="5" type="primary">LOC108614195</name>
</gene>
<name>A0ABM1P8Z0_DROAR</name>
<proteinExistence type="predicted"/>
<reference evidence="5" key="3">
    <citation type="submission" date="2025-08" db="UniProtKB">
        <authorList>
            <consortium name="RefSeq"/>
        </authorList>
    </citation>
    <scope>IDENTIFICATION</scope>
    <source>
        <tissue evidence="5">Whole organism</tissue>
    </source>
</reference>
<dbReference type="InterPro" id="IPR016024">
    <property type="entry name" value="ARM-type_fold"/>
</dbReference>
<dbReference type="InterPro" id="IPR050693">
    <property type="entry name" value="Hsp70_NEF-Inhibitors"/>
</dbReference>
<feature type="region of interest" description="Disordered" evidence="2">
    <location>
        <begin position="21"/>
        <end position="42"/>
    </location>
</feature>